<dbReference type="STRING" id="436308.Nmar_1203"/>
<dbReference type="PhylomeDB" id="A9A5U4"/>
<dbReference type="EMBL" id="CP000866">
    <property type="protein sequence ID" value="ABX13099.1"/>
    <property type="molecule type" value="Genomic_DNA"/>
</dbReference>
<name>A9A5U4_NITMS</name>
<dbReference type="KEGG" id="nmr:Nmar_1203"/>
<evidence type="ECO:0000313" key="2">
    <source>
        <dbReference type="Proteomes" id="UP000000792"/>
    </source>
</evidence>
<evidence type="ECO:0000313" key="1">
    <source>
        <dbReference type="EMBL" id="ABX13099.1"/>
    </source>
</evidence>
<dbReference type="GeneID" id="5773339"/>
<accession>A9A5U4</accession>
<gene>
    <name evidence="1" type="ordered locus">Nmar_1203</name>
</gene>
<proteinExistence type="predicted"/>
<dbReference type="InParanoid" id="A9A5U4"/>
<dbReference type="eggNOG" id="arCOG10580">
    <property type="taxonomic scope" value="Archaea"/>
</dbReference>
<keyword evidence="2" id="KW-1185">Reference proteome</keyword>
<dbReference type="EnsemblBacteria" id="ABX13099">
    <property type="protein sequence ID" value="ABX13099"/>
    <property type="gene ID" value="Nmar_1203"/>
</dbReference>
<dbReference type="HOGENOM" id="CLU_913999_0_0_2"/>
<dbReference type="OrthoDB" id="11066at2157"/>
<protein>
    <submittedName>
        <fullName evidence="1">Uncharacterized protein</fullName>
    </submittedName>
</protein>
<dbReference type="RefSeq" id="WP_012215586.1">
    <property type="nucleotide sequence ID" value="NC_010085.1"/>
</dbReference>
<dbReference type="Proteomes" id="UP000000792">
    <property type="component" value="Chromosome"/>
</dbReference>
<dbReference type="AlphaFoldDB" id="A9A5U4"/>
<organism evidence="1 2">
    <name type="scientific">Nitrosopumilus maritimus (strain SCM1)</name>
    <dbReference type="NCBI Taxonomy" id="436308"/>
    <lineage>
        <taxon>Archaea</taxon>
        <taxon>Nitrososphaerota</taxon>
        <taxon>Nitrososphaeria</taxon>
        <taxon>Nitrosopumilales</taxon>
        <taxon>Nitrosopumilaceae</taxon>
        <taxon>Nitrosopumilus</taxon>
    </lineage>
</organism>
<reference evidence="1 2" key="1">
    <citation type="journal article" date="2010" name="Proc. Natl. Acad. Sci. U.S.A.">
        <title>Nitrosopumilus maritimus genome reveals unique mechanisms for nitrification and autotrophy in globally distributed marine crenarchaea.</title>
        <authorList>
            <person name="Walker C.B."/>
            <person name="de la Torre J.R."/>
            <person name="Klotz M.G."/>
            <person name="Urakawa H."/>
            <person name="Pinel N."/>
            <person name="Arp D.J."/>
            <person name="Brochier-Armanet C."/>
            <person name="Chain P.S."/>
            <person name="Chan P.P."/>
            <person name="Gollabgir A."/>
            <person name="Hemp J."/>
            <person name="Hugler M."/>
            <person name="Karr E.A."/>
            <person name="Konneke M."/>
            <person name="Shin M."/>
            <person name="Lawton T.J."/>
            <person name="Lowe T."/>
            <person name="Martens-Habbena W."/>
            <person name="Sayavedra-Soto L.A."/>
            <person name="Lang D."/>
            <person name="Sievert S.M."/>
            <person name="Rosenzweig A.C."/>
            <person name="Manning G."/>
            <person name="Stahl D.A."/>
        </authorList>
    </citation>
    <scope>NUCLEOTIDE SEQUENCE [LARGE SCALE GENOMIC DNA]</scope>
    <source>
        <strain evidence="1 2">SCM1</strain>
    </source>
</reference>
<sequence length="288" mass="33635">MSNNSENVAFYGNLYSYKLYTRPTALRMFGSKSYKKSKSSKHQENIQKMLKILALNDPLTTWSMAKIQLFEDTEAVRVKEKEYRRMLVGRRDRGKKTPGLLDIGLVVNDGIRYTKGASNLYRLSLHGVLYCLDVLDMTEKEIDIMAQKYAKVLPFVFGRWNSLKSHLGSDVHRLKVLASGTFLDNIQISKASNFPVYEILTYLNVKYQDDFETISESDLADQISCWYYTTFLLPSQLRSKKMSSVNTAKWKKIFERDLELKDWYFGFVDEAEKFYKARFTTIRKLKKI</sequence>